<feature type="domain" description="Rab-GAP TBC" evidence="3">
    <location>
        <begin position="106"/>
        <end position="320"/>
    </location>
</feature>
<dbReference type="GO" id="GO:0005783">
    <property type="term" value="C:endoplasmic reticulum"/>
    <property type="evidence" value="ECO:0007669"/>
    <property type="project" value="TreeGrafter"/>
</dbReference>
<dbReference type="Gene3D" id="1.10.472.80">
    <property type="entry name" value="Ypt/Rab-GAP domain of gyp1p, domain 3"/>
    <property type="match status" value="1"/>
</dbReference>
<feature type="compositionally biased region" description="Basic and acidic residues" evidence="2">
    <location>
        <begin position="597"/>
        <end position="612"/>
    </location>
</feature>
<proteinExistence type="predicted"/>
<evidence type="ECO:0000256" key="1">
    <source>
        <dbReference type="ARBA" id="ARBA00067508"/>
    </source>
</evidence>
<feature type="region of interest" description="Disordered" evidence="2">
    <location>
        <begin position="669"/>
        <end position="747"/>
    </location>
</feature>
<feature type="region of interest" description="Disordered" evidence="2">
    <location>
        <begin position="565"/>
        <end position="633"/>
    </location>
</feature>
<dbReference type="RefSeq" id="XP_022653302.1">
    <property type="nucleotide sequence ID" value="XM_022797567.1"/>
</dbReference>
<feature type="compositionally biased region" description="Polar residues" evidence="2">
    <location>
        <begin position="579"/>
        <end position="595"/>
    </location>
</feature>
<dbReference type="PANTHER" id="PTHR13399">
    <property type="entry name" value="TRANSLOCON-ASSOCIATED PROTEIN TRAP , GAMMA SUBUNIT"/>
    <property type="match status" value="1"/>
</dbReference>
<dbReference type="PROSITE" id="PS50086">
    <property type="entry name" value="TBC_RABGAP"/>
    <property type="match status" value="1"/>
</dbReference>
<dbReference type="PANTHER" id="PTHR13399:SF2">
    <property type="entry name" value="TRANSLOCON-ASSOCIATED PROTEIN SUBUNIT GAMMA"/>
    <property type="match status" value="1"/>
</dbReference>
<dbReference type="FunFam" id="1.10.8.270:FF:000009">
    <property type="entry name" value="TBC1 domain family member 30"/>
    <property type="match status" value="1"/>
</dbReference>
<dbReference type="Pfam" id="PF00566">
    <property type="entry name" value="RabGAP-TBC"/>
    <property type="match status" value="1"/>
</dbReference>
<dbReference type="AlphaFoldDB" id="A0A7M7JZH6"/>
<feature type="compositionally biased region" description="Polar residues" evidence="2">
    <location>
        <begin position="694"/>
        <end position="704"/>
    </location>
</feature>
<dbReference type="InterPro" id="IPR032738">
    <property type="entry name" value="Tbc1d30_C"/>
</dbReference>
<dbReference type="OMA" id="YDRCQLN"/>
<dbReference type="InterPro" id="IPR000195">
    <property type="entry name" value="Rab-GAP-TBC_dom"/>
</dbReference>
<dbReference type="Pfam" id="PF15733">
    <property type="entry name" value="DUF4682"/>
    <property type="match status" value="1"/>
</dbReference>
<feature type="compositionally biased region" description="Polar residues" evidence="2">
    <location>
        <begin position="669"/>
        <end position="687"/>
    </location>
</feature>
<dbReference type="GeneID" id="111247040"/>
<dbReference type="Proteomes" id="UP000594260">
    <property type="component" value="Unplaced"/>
</dbReference>
<evidence type="ECO:0000313" key="5">
    <source>
        <dbReference type="Proteomes" id="UP000594260"/>
    </source>
</evidence>
<evidence type="ECO:0000256" key="2">
    <source>
        <dbReference type="SAM" id="MobiDB-lite"/>
    </source>
</evidence>
<dbReference type="SMART" id="SM00164">
    <property type="entry name" value="TBC"/>
    <property type="match status" value="1"/>
</dbReference>
<dbReference type="EnsemblMetazoa" id="XM_022797567">
    <property type="protein sequence ID" value="XP_022653302"/>
    <property type="gene ID" value="LOC111247040"/>
</dbReference>
<evidence type="ECO:0000313" key="4">
    <source>
        <dbReference type="EnsemblMetazoa" id="XP_022653302"/>
    </source>
</evidence>
<dbReference type="OrthoDB" id="289721at2759"/>
<dbReference type="Gene3D" id="1.10.8.270">
    <property type="entry name" value="putative rabgap domain of human tbc1 domain family member 14 like domains"/>
    <property type="match status" value="1"/>
</dbReference>
<feature type="region of interest" description="Disordered" evidence="2">
    <location>
        <begin position="849"/>
        <end position="876"/>
    </location>
</feature>
<feature type="compositionally biased region" description="Low complexity" evidence="2">
    <location>
        <begin position="996"/>
        <end position="1006"/>
    </location>
</feature>
<feature type="compositionally biased region" description="Basic and acidic residues" evidence="2">
    <location>
        <begin position="705"/>
        <end position="744"/>
    </location>
</feature>
<feature type="region of interest" description="Disordered" evidence="2">
    <location>
        <begin position="979"/>
        <end position="1013"/>
    </location>
</feature>
<reference evidence="4" key="1">
    <citation type="submission" date="2021-01" db="UniProtKB">
        <authorList>
            <consortium name="EnsemblMetazoa"/>
        </authorList>
    </citation>
    <scope>IDENTIFICATION</scope>
</reference>
<dbReference type="SUPFAM" id="SSF47923">
    <property type="entry name" value="Ypt/Rab-GAP domain of gyp1p"/>
    <property type="match status" value="2"/>
</dbReference>
<dbReference type="InterPro" id="IPR035969">
    <property type="entry name" value="Rab-GAP_TBC_sf"/>
</dbReference>
<feature type="compositionally biased region" description="Low complexity" evidence="2">
    <location>
        <begin position="863"/>
        <end position="872"/>
    </location>
</feature>
<dbReference type="FunFam" id="1.10.472.80:FF:000011">
    <property type="entry name" value="TBC1 domain family member 30"/>
    <property type="match status" value="1"/>
</dbReference>
<dbReference type="InParanoid" id="A0A7M7JZH6"/>
<feature type="compositionally biased region" description="Low complexity" evidence="2">
    <location>
        <begin position="567"/>
        <end position="578"/>
    </location>
</feature>
<accession>A0A7M7JZH6</accession>
<keyword evidence="5" id="KW-1185">Reference proteome</keyword>
<protein>
    <recommendedName>
        <fullName evidence="1">TBC1 domain family member 30</fullName>
    </recommendedName>
</protein>
<sequence length="1027" mass="114482">MNISVQKFTANQLDLKSLAELNRHVRGQVEAIQKLNGQLIQLLRLRERLRHRQAQHFQFVTTILQAASPKRRVDTKMRFSLEPFPGDNGFTQWRDAMKMVARLPGGIPTEFRRQLWLTLADRYIVYRQLDWPATCRSCLNERTNPDDDALGVQIVKDLHRTGCSHLTGDNEAAEQNQALLKRVLLAYARFNKHVGYCQGFNLLAALVLQVVEWNEEDALKMMLYLIEGVLPDGYFANDLRGLSVDMAVFRDLLRLRLAALAKHLDKLQLEANDGTAGNNTSSYEPPLTNVFTMQWFLTLFSTCLPPTSVLRVWDLTLLEGNEVLLRTALAIWDGLADRIMAVDSADEFYSIMGVLTREMLEFGLMDCNELVQTIVSMASFPFPQLQELREKYTFDIRPFAHNTTSAHRKSSIRNLVGLRLFDTEEDDDGELDEDQLALASAAWYLNQRHGKANVTLDINTLKRQYAKLRDRQRQAHVILTSTLKTAIEQQAHPDNARSQQRPLGRTRLPVNSLLAGHKPIVRKIRPTSKVQFTMPPDEVTRETNRPRGPRAMRTKIMIDERTDIAKQHQQPQTQHQQQKFSAQGTSPQRGETLTWEQIEREQREKFGSDRVRTRSWSSSTDDSSTTSLCDQSLHDLEGDSSSLCVSPILPASPRSPRLVQSTEIGSSVYQTPATGGCSTSPTVATPHSTDKKASSSSTGDSPLTETKDSAMHAQDPKQEQPEKIERQNRFVDQPKKALPPDRKPARQAGVNAVEIGLHSYSTLPSIQYASKDTDDRKLSCRSKMPPETEISAKDEVVVAVAMATQCRPHVVKLPLDSLSKQETIIGKSTPLEVSLSSNTEPIADVGLEETVNRGSSPNKVLPSSGNNGGSSNKTPASDSLRKLIIADAPQSWVTLSEKEDSPSAIVAGPGMWHQIPEGSFVGDGETDSVQVIHSQNASSALGVHIKEEPGTPPSLDELLKRYTKVTHLVEDASARLVASTSIDSGDSRTPPSRAESPPVVSFSSFPTQRTSALDNQVAHRLEWYSDH</sequence>
<dbReference type="KEGG" id="vde:111247040"/>
<evidence type="ECO:0000259" key="3">
    <source>
        <dbReference type="PROSITE" id="PS50086"/>
    </source>
</evidence>
<feature type="compositionally biased region" description="Low complexity" evidence="2">
    <location>
        <begin position="614"/>
        <end position="627"/>
    </location>
</feature>
<feature type="compositionally biased region" description="Polar residues" evidence="2">
    <location>
        <begin position="979"/>
        <end position="990"/>
    </location>
</feature>
<name>A0A7M7JZH6_VARDE</name>
<organism evidence="4 5">
    <name type="scientific">Varroa destructor</name>
    <name type="common">Honeybee mite</name>
    <dbReference type="NCBI Taxonomy" id="109461"/>
    <lineage>
        <taxon>Eukaryota</taxon>
        <taxon>Metazoa</taxon>
        <taxon>Ecdysozoa</taxon>
        <taxon>Arthropoda</taxon>
        <taxon>Chelicerata</taxon>
        <taxon>Arachnida</taxon>
        <taxon>Acari</taxon>
        <taxon>Parasitiformes</taxon>
        <taxon>Mesostigmata</taxon>
        <taxon>Gamasina</taxon>
        <taxon>Dermanyssoidea</taxon>
        <taxon>Varroidae</taxon>
        <taxon>Varroa</taxon>
    </lineage>
</organism>